<name>A0A8H3EXX6_9LECA</name>
<comment type="pathway">
    <text evidence="1">Secondary metabolite biosynthesis.</text>
</comment>
<dbReference type="SUPFAM" id="SSF53335">
    <property type="entry name" value="S-adenosyl-L-methionine-dependent methyltransferases"/>
    <property type="match status" value="1"/>
</dbReference>
<keyword evidence="6" id="KW-1185">Reference proteome</keyword>
<evidence type="ECO:0000256" key="2">
    <source>
        <dbReference type="ARBA" id="ARBA00022679"/>
    </source>
</evidence>
<gene>
    <name evidence="5" type="ORF">HETSPECPRED_010207</name>
</gene>
<dbReference type="OrthoDB" id="2094832at2759"/>
<dbReference type="GO" id="GO:0016740">
    <property type="term" value="F:transferase activity"/>
    <property type="evidence" value="ECO:0007669"/>
    <property type="project" value="UniProtKB-KW"/>
</dbReference>
<evidence type="ECO:0000256" key="4">
    <source>
        <dbReference type="ARBA" id="ARBA00038314"/>
    </source>
</evidence>
<dbReference type="Gene3D" id="3.40.50.150">
    <property type="entry name" value="Vaccinia Virus protein VP39"/>
    <property type="match status" value="1"/>
</dbReference>
<evidence type="ECO:0000256" key="3">
    <source>
        <dbReference type="ARBA" id="ARBA00022691"/>
    </source>
</evidence>
<dbReference type="PANTHER" id="PTHR35897">
    <property type="entry name" value="METHYLTRANSFERASE AUSD"/>
    <property type="match status" value="1"/>
</dbReference>
<dbReference type="InterPro" id="IPR051654">
    <property type="entry name" value="Meroterpenoid_MTases"/>
</dbReference>
<evidence type="ECO:0008006" key="7">
    <source>
        <dbReference type="Google" id="ProtNLM"/>
    </source>
</evidence>
<keyword evidence="2" id="KW-0808">Transferase</keyword>
<dbReference type="InterPro" id="IPR029063">
    <property type="entry name" value="SAM-dependent_MTases_sf"/>
</dbReference>
<organism evidence="5 6">
    <name type="scientific">Heterodermia speciosa</name>
    <dbReference type="NCBI Taxonomy" id="116794"/>
    <lineage>
        <taxon>Eukaryota</taxon>
        <taxon>Fungi</taxon>
        <taxon>Dikarya</taxon>
        <taxon>Ascomycota</taxon>
        <taxon>Pezizomycotina</taxon>
        <taxon>Lecanoromycetes</taxon>
        <taxon>OSLEUM clade</taxon>
        <taxon>Lecanoromycetidae</taxon>
        <taxon>Caliciales</taxon>
        <taxon>Physciaceae</taxon>
        <taxon>Heterodermia</taxon>
    </lineage>
</organism>
<comment type="caution">
    <text evidence="5">The sequence shown here is derived from an EMBL/GenBank/DDBJ whole genome shotgun (WGS) entry which is preliminary data.</text>
</comment>
<dbReference type="PANTHER" id="PTHR35897:SF1">
    <property type="entry name" value="METHYLTRANSFERASE AUSD"/>
    <property type="match status" value="1"/>
</dbReference>
<proteinExistence type="inferred from homology"/>
<evidence type="ECO:0000256" key="1">
    <source>
        <dbReference type="ARBA" id="ARBA00005179"/>
    </source>
</evidence>
<comment type="similarity">
    <text evidence="4">Belongs to the class I-like SAM-binding methyltransferase superfamily.</text>
</comment>
<protein>
    <recommendedName>
        <fullName evidence="7">Methyltransferase domain-containing protein</fullName>
    </recommendedName>
</protein>
<dbReference type="Proteomes" id="UP000664521">
    <property type="component" value="Unassembled WGS sequence"/>
</dbReference>
<dbReference type="EMBL" id="CAJPDS010000009">
    <property type="protein sequence ID" value="CAF9910851.1"/>
    <property type="molecule type" value="Genomic_DNA"/>
</dbReference>
<keyword evidence="3" id="KW-0949">S-adenosyl-L-methionine</keyword>
<sequence length="303" mass="33946">MSHTHERPLFSEFGGSSDKNVPWYTRDVDDSKISKPARELLQTYSGIPADEILPHVLAMRDRAWSIHPYPCIGRLRFLDLSIIQHPLFQTLIPRLQSSQTLLDLGCCFGQDIRALVAAGAPAQNLYGADLRPEYTQLGYDLFKDRDRLQATFFSANIFADQEGTDADPDDDGKTENGFAPLRGKLDIIHAASFFHLFSLNEQRALARRLIALLRPLPGSLVIGRQAGNVVAGEMPSRSDPSKTTFRHNGDSWWDMWDAVGRETGTEWRTEVGLKEVEGWSSGMGTEEGRGEGDRMMVFAVHRL</sequence>
<dbReference type="AlphaFoldDB" id="A0A8H3EXX6"/>
<reference evidence="5" key="1">
    <citation type="submission" date="2021-03" db="EMBL/GenBank/DDBJ databases">
        <authorList>
            <person name="Tagirdzhanova G."/>
        </authorList>
    </citation>
    <scope>NUCLEOTIDE SEQUENCE</scope>
</reference>
<evidence type="ECO:0000313" key="5">
    <source>
        <dbReference type="EMBL" id="CAF9910851.1"/>
    </source>
</evidence>
<accession>A0A8H3EXX6</accession>
<evidence type="ECO:0000313" key="6">
    <source>
        <dbReference type="Proteomes" id="UP000664521"/>
    </source>
</evidence>